<comment type="caution">
    <text evidence="7">The sequence shown here is derived from an EMBL/GenBank/DDBJ whole genome shotgun (WGS) entry which is preliminary data.</text>
</comment>
<dbReference type="InterPro" id="IPR007219">
    <property type="entry name" value="XnlR_reg_dom"/>
</dbReference>
<feature type="region of interest" description="Disordered" evidence="5">
    <location>
        <begin position="76"/>
        <end position="119"/>
    </location>
</feature>
<dbReference type="CDD" id="cd12148">
    <property type="entry name" value="fungal_TF_MHR"/>
    <property type="match status" value="1"/>
</dbReference>
<keyword evidence="8" id="KW-1185">Reference proteome</keyword>
<dbReference type="GO" id="GO:0006351">
    <property type="term" value="P:DNA-templated transcription"/>
    <property type="evidence" value="ECO:0007669"/>
    <property type="project" value="InterPro"/>
</dbReference>
<dbReference type="PANTHER" id="PTHR31001:SF49">
    <property type="entry name" value="ZN(II)2CYS6 TRANSCRIPTION FACTOR (EUROFUNG)"/>
    <property type="match status" value="1"/>
</dbReference>
<evidence type="ECO:0000256" key="3">
    <source>
        <dbReference type="ARBA" id="ARBA00023163"/>
    </source>
</evidence>
<dbReference type="GO" id="GO:0003677">
    <property type="term" value="F:DNA binding"/>
    <property type="evidence" value="ECO:0007669"/>
    <property type="project" value="InterPro"/>
</dbReference>
<feature type="region of interest" description="Disordered" evidence="5">
    <location>
        <begin position="365"/>
        <end position="394"/>
    </location>
</feature>
<dbReference type="GeneID" id="31004783"/>
<keyword evidence="3" id="KW-0804">Transcription</keyword>
<reference evidence="7 8" key="1">
    <citation type="submission" date="2015-06" db="EMBL/GenBank/DDBJ databases">
        <title>Talaromyces atroroseus IBT 11181 draft genome.</title>
        <authorList>
            <person name="Rasmussen K.B."/>
            <person name="Rasmussen S."/>
            <person name="Petersen B."/>
            <person name="Sicheritz-Ponten T."/>
            <person name="Mortensen U.H."/>
            <person name="Thrane U."/>
        </authorList>
    </citation>
    <scope>NUCLEOTIDE SEQUENCE [LARGE SCALE GENOMIC DNA]</scope>
    <source>
        <strain evidence="7 8">IBT 11181</strain>
    </source>
</reference>
<dbReference type="PANTHER" id="PTHR31001">
    <property type="entry name" value="UNCHARACTERIZED TRANSCRIPTIONAL REGULATORY PROTEIN"/>
    <property type="match status" value="1"/>
</dbReference>
<dbReference type="Pfam" id="PF04082">
    <property type="entry name" value="Fungal_trans"/>
    <property type="match status" value="1"/>
</dbReference>
<keyword evidence="2" id="KW-0805">Transcription regulation</keyword>
<organism evidence="7 8">
    <name type="scientific">Talaromyces atroroseus</name>
    <dbReference type="NCBI Taxonomy" id="1441469"/>
    <lineage>
        <taxon>Eukaryota</taxon>
        <taxon>Fungi</taxon>
        <taxon>Dikarya</taxon>
        <taxon>Ascomycota</taxon>
        <taxon>Pezizomycotina</taxon>
        <taxon>Eurotiomycetes</taxon>
        <taxon>Eurotiomycetidae</taxon>
        <taxon>Eurotiales</taxon>
        <taxon>Trichocomaceae</taxon>
        <taxon>Talaromyces</taxon>
        <taxon>Talaromyces sect. Trachyspermi</taxon>
    </lineage>
</organism>
<dbReference type="AlphaFoldDB" id="A0A225AVU5"/>
<evidence type="ECO:0000256" key="4">
    <source>
        <dbReference type="ARBA" id="ARBA00023242"/>
    </source>
</evidence>
<dbReference type="RefSeq" id="XP_020119850.1">
    <property type="nucleotide sequence ID" value="XM_020267724.1"/>
</dbReference>
<keyword evidence="4" id="KW-0539">Nucleus</keyword>
<dbReference type="InterPro" id="IPR050613">
    <property type="entry name" value="Sec_Metabolite_Reg"/>
</dbReference>
<evidence type="ECO:0000256" key="5">
    <source>
        <dbReference type="SAM" id="MobiDB-lite"/>
    </source>
</evidence>
<protein>
    <recommendedName>
        <fullName evidence="6">Xylanolytic transcriptional activator regulatory domain-containing protein</fullName>
    </recommendedName>
</protein>
<proteinExistence type="predicted"/>
<sequence length="735" mass="82397">MTPAAPSRNESRDRGCPVLLKCNRLHPCDNCIKHQRTYMCHYEAPPFLSSRQSQGIQNHLRELEFRIEHLSGVNLQSHTPSNAEHGAQDKAAATSLSDHHAGPSVGNNQPKLDKNNPGTIVLQRGGTRYVTPTHWQAVMDEIAEVKDYLELDNVEVEPEEDYPDISGPVLLFGNTLSSQKAELLAALPVRSVADRLVSFYLNSKESTLVLMHVPTFTKEYSHFWKAPEETSINQLAFLFSIFCAGTGLQLFSTSGRADGVLAESFDVYHRLASQCLIMSNYSSPGRYKMEALVLSVAMEILRSTDTHAGPSLLLGLASRLAVHGGYHRDPKHHHKISPFEGEMRRRVWMYLSLLDHYISLQAGLPPATAQSQSDTEEPRNLNDEDLNPFMTKLPPARPPTESTLVLFPATLNRIMLAGAEIIAKVCSVKGVPYREVLRLDAKLKEIHTTTPPPLQYRPLSESIADSPNMIMDRYNIELMYQKARCDLHRRYLAQHRIDPAYAYSRQECLDAARRVLQHQADIFDANSAGGQLSYTSFFFSPIVVVHFRSAAMIALLEISCQSRYDLKQKLSPNERNSILAARQQLSQDIERSYNIWKHLCHQSKEAVKTAKALHIMMKVTNNHLQHGATPEQEQPSSLRLVNSTLLMATPPNSNQPPVNLANQYSPLDVDIMDATLYLGQDALAHPSGTQFTGSTDVVDFYDRYWDNLMLLGDDQTFDDMTFDSGNQGHTEAGLP</sequence>
<dbReference type="STRING" id="1441469.A0A225AVU5"/>
<dbReference type="Proteomes" id="UP000214365">
    <property type="component" value="Unassembled WGS sequence"/>
</dbReference>
<dbReference type="GO" id="GO:0005634">
    <property type="term" value="C:nucleus"/>
    <property type="evidence" value="ECO:0007669"/>
    <property type="project" value="UniProtKB-SubCell"/>
</dbReference>
<name>A0A225AVU5_TALAT</name>
<evidence type="ECO:0000256" key="2">
    <source>
        <dbReference type="ARBA" id="ARBA00023015"/>
    </source>
</evidence>
<dbReference type="OrthoDB" id="4934715at2759"/>
<comment type="subcellular location">
    <subcellularLocation>
        <location evidence="1">Nucleus</location>
    </subcellularLocation>
</comment>
<accession>A0A225AVU5</accession>
<evidence type="ECO:0000256" key="1">
    <source>
        <dbReference type="ARBA" id="ARBA00004123"/>
    </source>
</evidence>
<dbReference type="EMBL" id="LFMY01000007">
    <property type="protein sequence ID" value="OKL59729.1"/>
    <property type="molecule type" value="Genomic_DNA"/>
</dbReference>
<dbReference type="SMART" id="SM00906">
    <property type="entry name" value="Fungal_trans"/>
    <property type="match status" value="1"/>
</dbReference>
<feature type="domain" description="Xylanolytic transcriptional activator regulatory" evidence="6">
    <location>
        <begin position="310"/>
        <end position="384"/>
    </location>
</feature>
<dbReference type="GO" id="GO:0008270">
    <property type="term" value="F:zinc ion binding"/>
    <property type="evidence" value="ECO:0007669"/>
    <property type="project" value="InterPro"/>
</dbReference>
<gene>
    <name evidence="7" type="ORF">UA08_05027</name>
</gene>
<evidence type="ECO:0000313" key="7">
    <source>
        <dbReference type="EMBL" id="OKL59729.1"/>
    </source>
</evidence>
<evidence type="ECO:0000259" key="6">
    <source>
        <dbReference type="SMART" id="SM00906"/>
    </source>
</evidence>
<evidence type="ECO:0000313" key="8">
    <source>
        <dbReference type="Proteomes" id="UP000214365"/>
    </source>
</evidence>